<organism evidence="1 2">
    <name type="scientific">Bacillus albus</name>
    <dbReference type="NCBI Taxonomy" id="2026189"/>
    <lineage>
        <taxon>Bacteria</taxon>
        <taxon>Bacillati</taxon>
        <taxon>Bacillota</taxon>
        <taxon>Bacilli</taxon>
        <taxon>Bacillales</taxon>
        <taxon>Bacillaceae</taxon>
        <taxon>Bacillus</taxon>
        <taxon>Bacillus cereus group</taxon>
    </lineage>
</organism>
<proteinExistence type="predicted"/>
<sequence>MSRINTKHFKIVLNANVGIINDKKAETLTKVFENEFQLKMLQEQQPVSSVFVLANPNLREAILIDSNKITYQIESEESITPDFGAIKEKLQKIYDTLLLDDVSVGVVHYVGQAFAKSYNAMNESIENFSGGSNLREQMPNLKGIGLRFLLEHHTGIWEYKVEPFISDISSYFIEMICNIGNPQKVEEIVHIAEEAYIDFNDKKLNALETLGV</sequence>
<comment type="caution">
    <text evidence="1">The sequence shown here is derived from an EMBL/GenBank/DDBJ whole genome shotgun (WGS) entry which is preliminary data.</text>
</comment>
<evidence type="ECO:0000313" key="2">
    <source>
        <dbReference type="Proteomes" id="UP000181873"/>
    </source>
</evidence>
<gene>
    <name evidence="1" type="ORF">BAU25_17670</name>
</gene>
<name>A0A1J9U6M4_9BACI</name>
<dbReference type="AlphaFoldDB" id="A0A1J9U6M4"/>
<reference evidence="1 2" key="1">
    <citation type="submission" date="2016-06" db="EMBL/GenBank/DDBJ databases">
        <title>First insights into the genetic diversity and population structure of in the Bacillus cereus group bacteria from diverse marine environments.</title>
        <authorList>
            <person name="Liu Y."/>
            <person name="Lai Q."/>
            <person name="Shao Z."/>
        </authorList>
    </citation>
    <scope>NUCLEOTIDE SEQUENCE [LARGE SCALE GENOMIC DNA]</scope>
    <source>
        <strain evidence="1 2">N35-10-2</strain>
    </source>
</reference>
<dbReference type="EMBL" id="MAOE01000111">
    <property type="protein sequence ID" value="OJD59839.1"/>
    <property type="molecule type" value="Genomic_DNA"/>
</dbReference>
<dbReference type="RefSeq" id="WP_071758813.1">
    <property type="nucleotide sequence ID" value="NZ_CBCSIO010000006.1"/>
</dbReference>
<dbReference type="Proteomes" id="UP000181873">
    <property type="component" value="Unassembled WGS sequence"/>
</dbReference>
<accession>A0A1J9U6M4</accession>
<protein>
    <submittedName>
        <fullName evidence="1">Uncharacterized protein</fullName>
    </submittedName>
</protein>
<evidence type="ECO:0000313" key="1">
    <source>
        <dbReference type="EMBL" id="OJD59839.1"/>
    </source>
</evidence>